<keyword evidence="1 4" id="KW-0808">Transferase</keyword>
<dbReference type="PANTHER" id="PTHR46401:SF2">
    <property type="entry name" value="GLYCOSYLTRANSFERASE WBBK-RELATED"/>
    <property type="match status" value="1"/>
</dbReference>
<protein>
    <submittedName>
        <fullName evidence="4">Glycosyl transferase group 1</fullName>
    </submittedName>
</protein>
<dbReference type="PANTHER" id="PTHR46401">
    <property type="entry name" value="GLYCOSYLTRANSFERASE WBBK-RELATED"/>
    <property type="match status" value="1"/>
</dbReference>
<dbReference type="GO" id="GO:0016757">
    <property type="term" value="F:glycosyltransferase activity"/>
    <property type="evidence" value="ECO:0007669"/>
    <property type="project" value="InterPro"/>
</dbReference>
<comment type="caution">
    <text evidence="4">The sequence shown here is derived from an EMBL/GenBank/DDBJ whole genome shotgun (WGS) entry which is preliminary data.</text>
</comment>
<feature type="domain" description="Glycosyltransferase subfamily 4-like N-terminal" evidence="3">
    <location>
        <begin position="71"/>
        <end position="186"/>
    </location>
</feature>
<evidence type="ECO:0000256" key="1">
    <source>
        <dbReference type="ARBA" id="ARBA00022679"/>
    </source>
</evidence>
<evidence type="ECO:0000313" key="4">
    <source>
        <dbReference type="EMBL" id="KKU06552.1"/>
    </source>
</evidence>
<evidence type="ECO:0000259" key="2">
    <source>
        <dbReference type="Pfam" id="PF00534"/>
    </source>
</evidence>
<dbReference type="Pfam" id="PF13439">
    <property type="entry name" value="Glyco_transf_4"/>
    <property type="match status" value="1"/>
</dbReference>
<dbReference type="Pfam" id="PF00534">
    <property type="entry name" value="Glycos_transf_1"/>
    <property type="match status" value="1"/>
</dbReference>
<sequence length="425" mass="47593">MRIGINASFLRKPGTGIGQVTVNFLRKLTEYSVSGITYQGNAKHMIRDAEYVLYSEEPIDIQLPSNFKARYFLPRWWKRDDLFRKYLWERVLAYKAEKDKCDVFLSLYQSATSFGSYKLPRHVMVVHDIIPEFFPEYVTKFSQRFHWQAVKKAIRRADAIIAISESTKHDLASIGIPDQRVTVAYPDVAPRFRQTIPPEAVTAILKKYDLPVSYIYHGGGLEIRKNAERLLRAYAKLVSTPALLSKGSSRVCEGEGSKEILNPSSILPLERGGGRDVPPLVISGKIFDTTNKLATDVTGLIQRLQLEGKVKLLGFVPDEDLPALYQGALFFVYPSLYEGFGLPILEALCMGVPVLAGDNSSPREAGGAAALYVDAENIDSIASGMARLLSDEVLRQALISKSQAQALQFSWEKFIKTVFRVSFPE</sequence>
<reference evidence="4 5" key="1">
    <citation type="journal article" date="2015" name="Nature">
        <title>rRNA introns, odd ribosomes, and small enigmatic genomes across a large radiation of phyla.</title>
        <authorList>
            <person name="Brown C.T."/>
            <person name="Hug L.A."/>
            <person name="Thomas B.C."/>
            <person name="Sharon I."/>
            <person name="Castelle C.J."/>
            <person name="Singh A."/>
            <person name="Wilkins M.J."/>
            <person name="Williams K.H."/>
            <person name="Banfield J.F."/>
        </authorList>
    </citation>
    <scope>NUCLEOTIDE SEQUENCE [LARGE SCALE GENOMIC DNA]</scope>
</reference>
<dbReference type="Gene3D" id="3.40.50.2000">
    <property type="entry name" value="Glycogen Phosphorylase B"/>
    <property type="match status" value="2"/>
</dbReference>
<organism evidence="4 5">
    <name type="scientific">Candidatus Magasanikbacteria bacterium GW2011_GWA2_45_39</name>
    <dbReference type="NCBI Taxonomy" id="1619041"/>
    <lineage>
        <taxon>Bacteria</taxon>
        <taxon>Candidatus Magasanikiibacteriota</taxon>
    </lineage>
</organism>
<dbReference type="GO" id="GO:0009103">
    <property type="term" value="P:lipopolysaccharide biosynthetic process"/>
    <property type="evidence" value="ECO:0007669"/>
    <property type="project" value="TreeGrafter"/>
</dbReference>
<feature type="domain" description="Glycosyl transferase family 1" evidence="2">
    <location>
        <begin position="281"/>
        <end position="403"/>
    </location>
</feature>
<accession>A0A0G1MEN4</accession>
<dbReference type="SUPFAM" id="SSF53756">
    <property type="entry name" value="UDP-Glycosyltransferase/glycogen phosphorylase"/>
    <property type="match status" value="1"/>
</dbReference>
<gene>
    <name evidence="4" type="ORF">UX10_C0029G0017</name>
</gene>
<dbReference type="CDD" id="cd03809">
    <property type="entry name" value="GT4_MtfB-like"/>
    <property type="match status" value="1"/>
</dbReference>
<dbReference type="InterPro" id="IPR028098">
    <property type="entry name" value="Glyco_trans_4-like_N"/>
</dbReference>
<dbReference type="InterPro" id="IPR001296">
    <property type="entry name" value="Glyco_trans_1"/>
</dbReference>
<dbReference type="AlphaFoldDB" id="A0A0G1MEN4"/>
<name>A0A0G1MEN4_9BACT</name>
<dbReference type="EMBL" id="LCKX01000029">
    <property type="protein sequence ID" value="KKU06552.1"/>
    <property type="molecule type" value="Genomic_DNA"/>
</dbReference>
<evidence type="ECO:0000259" key="3">
    <source>
        <dbReference type="Pfam" id="PF13439"/>
    </source>
</evidence>
<proteinExistence type="predicted"/>
<dbReference type="Proteomes" id="UP000033999">
    <property type="component" value="Unassembled WGS sequence"/>
</dbReference>
<evidence type="ECO:0000313" key="5">
    <source>
        <dbReference type="Proteomes" id="UP000033999"/>
    </source>
</evidence>